<keyword evidence="3" id="KW-1185">Reference proteome</keyword>
<dbReference type="Proteomes" id="UP001648503">
    <property type="component" value="Unassembled WGS sequence"/>
</dbReference>
<feature type="repeat" description="TPR" evidence="1">
    <location>
        <begin position="592"/>
        <end position="625"/>
    </location>
</feature>
<sequence length="693" mass="77874">MGREESPWKLVSYLQLHEVRSKVAQRLAVLLCENNTPFYSDSLIPHEPYGRCTHLRWIIGCIDASMGHYNTAAQNFSDAYGQSESPHITHLRSNYAIALFLHTSNTTEITRMTDEIVAMGASRHCVAAMHLVAACMMLLSPSSPIAIEGSTSQVLWVVCSRLVNCMGHPAGQEEDKSLATSTTSVISTPAFKIMVAKQVMQLANAQIQLSMEKCKAPARTSLLISLAVRCSWLCSQILTPAEQNLVIPLLHRIHVMSQSLVQKDQKTCSSSIFGHRVLFPCLNRDKIRSTTTVFLSIYLSRISLPIETTPTSTIMSYNEIIISGYSHYRSTQYEAALELFTRALPMTTGHCLVLQLIGCCLLNMNKPQSALFALRKSVDQSTENTDMLVNLAVVARKLQNTQLEVQILRRLLQVSRLDDLLWKNCTTRIIDLLCDSRQFQCIVDLCQEWRSKGGLIPRYLAHKNVFALLCVKRYMDAMQLCKQLLLACSNDWRASTYLGEAALYAANIDSKDSQEHLVALPEVAVSAFRRSLKIVSDVIHIPSNNHKTTHVCKPSDDIREHKRTRIDSSLMKDADAECLSIKSAEDRHSILAHIYANLGVALEQTGCYLAALGSFERAIALDPDDVETQANTALILLRLGKRTAAIKGWTAYRRKYQWTPRPKNEPRLDTALPISWYEYNVEWLDRLVENVCN</sequence>
<reference evidence="2 3" key="1">
    <citation type="submission" date="2021-02" db="EMBL/GenBank/DDBJ databases">
        <title>Variation within the Batrachochytrium salamandrivorans European outbreak.</title>
        <authorList>
            <person name="Kelly M."/>
            <person name="Pasmans F."/>
            <person name="Shea T.P."/>
            <person name="Munoz J.F."/>
            <person name="Carranza S."/>
            <person name="Cuomo C.A."/>
            <person name="Martel A."/>
        </authorList>
    </citation>
    <scope>NUCLEOTIDE SEQUENCE [LARGE SCALE GENOMIC DNA]</scope>
    <source>
        <strain evidence="2 3">AMFP18/2</strain>
    </source>
</reference>
<accession>A0ABQ8FQP0</accession>
<evidence type="ECO:0000313" key="3">
    <source>
        <dbReference type="Proteomes" id="UP001648503"/>
    </source>
</evidence>
<keyword evidence="1" id="KW-0802">TPR repeat</keyword>
<gene>
    <name evidence="2" type="ORF">BASA50_001921</name>
</gene>
<protein>
    <submittedName>
        <fullName evidence="2">Uncharacterized protein</fullName>
    </submittedName>
</protein>
<dbReference type="PROSITE" id="PS50005">
    <property type="entry name" value="TPR"/>
    <property type="match status" value="1"/>
</dbReference>
<organism evidence="2 3">
    <name type="scientific">Batrachochytrium salamandrivorans</name>
    <dbReference type="NCBI Taxonomy" id="1357716"/>
    <lineage>
        <taxon>Eukaryota</taxon>
        <taxon>Fungi</taxon>
        <taxon>Fungi incertae sedis</taxon>
        <taxon>Chytridiomycota</taxon>
        <taxon>Chytridiomycota incertae sedis</taxon>
        <taxon>Chytridiomycetes</taxon>
        <taxon>Rhizophydiales</taxon>
        <taxon>Rhizophydiales incertae sedis</taxon>
        <taxon>Batrachochytrium</taxon>
    </lineage>
</organism>
<dbReference type="EMBL" id="JAFCIX010000022">
    <property type="protein sequence ID" value="KAH6601026.1"/>
    <property type="molecule type" value="Genomic_DNA"/>
</dbReference>
<dbReference type="PANTHER" id="PTHR15254:SF2">
    <property type="entry name" value="FANCONI ANEMIA GROUP G PROTEIN"/>
    <property type="match status" value="1"/>
</dbReference>
<dbReference type="Pfam" id="PF13432">
    <property type="entry name" value="TPR_16"/>
    <property type="match status" value="1"/>
</dbReference>
<dbReference type="PROSITE" id="PS50293">
    <property type="entry name" value="TPR_REGION"/>
    <property type="match status" value="1"/>
</dbReference>
<dbReference type="InterPro" id="IPR039684">
    <property type="entry name" value="FANCG"/>
</dbReference>
<dbReference type="PANTHER" id="PTHR15254">
    <property type="entry name" value="FANCONI ANEMIA GROUP G PROTEIN FAMILY MEMBER"/>
    <property type="match status" value="1"/>
</dbReference>
<dbReference type="InterPro" id="IPR019734">
    <property type="entry name" value="TPR_rpt"/>
</dbReference>
<evidence type="ECO:0000313" key="2">
    <source>
        <dbReference type="EMBL" id="KAH6601026.1"/>
    </source>
</evidence>
<dbReference type="SUPFAM" id="SSF48452">
    <property type="entry name" value="TPR-like"/>
    <property type="match status" value="1"/>
</dbReference>
<dbReference type="Gene3D" id="1.25.40.10">
    <property type="entry name" value="Tetratricopeptide repeat domain"/>
    <property type="match status" value="2"/>
</dbReference>
<dbReference type="SMART" id="SM00028">
    <property type="entry name" value="TPR"/>
    <property type="match status" value="4"/>
</dbReference>
<comment type="caution">
    <text evidence="2">The sequence shown here is derived from an EMBL/GenBank/DDBJ whole genome shotgun (WGS) entry which is preliminary data.</text>
</comment>
<evidence type="ECO:0000256" key="1">
    <source>
        <dbReference type="PROSITE-ProRule" id="PRU00339"/>
    </source>
</evidence>
<proteinExistence type="predicted"/>
<dbReference type="InterPro" id="IPR011990">
    <property type="entry name" value="TPR-like_helical_dom_sf"/>
</dbReference>
<name>A0ABQ8FQP0_9FUNG</name>